<reference evidence="3" key="1">
    <citation type="journal article" date="2013" name="Nature">
        <title>Draft genome of the wheat A-genome progenitor Triticum urartu.</title>
        <authorList>
            <person name="Ling H.Q."/>
            <person name="Zhao S."/>
            <person name="Liu D."/>
            <person name="Wang J."/>
            <person name="Sun H."/>
            <person name="Zhang C."/>
            <person name="Fan H."/>
            <person name="Li D."/>
            <person name="Dong L."/>
            <person name="Tao Y."/>
            <person name="Gao C."/>
            <person name="Wu H."/>
            <person name="Li Y."/>
            <person name="Cui Y."/>
            <person name="Guo X."/>
            <person name="Zheng S."/>
            <person name="Wang B."/>
            <person name="Yu K."/>
            <person name="Liang Q."/>
            <person name="Yang W."/>
            <person name="Lou X."/>
            <person name="Chen J."/>
            <person name="Feng M."/>
            <person name="Jian J."/>
            <person name="Zhang X."/>
            <person name="Luo G."/>
            <person name="Jiang Y."/>
            <person name="Liu J."/>
            <person name="Wang Z."/>
            <person name="Sha Y."/>
            <person name="Zhang B."/>
            <person name="Wu H."/>
            <person name="Tang D."/>
            <person name="Shen Q."/>
            <person name="Xue P."/>
            <person name="Zou S."/>
            <person name="Wang X."/>
            <person name="Liu X."/>
            <person name="Wang F."/>
            <person name="Yang Y."/>
            <person name="An X."/>
            <person name="Dong Z."/>
            <person name="Zhang K."/>
            <person name="Zhang X."/>
            <person name="Luo M.C."/>
            <person name="Dvorak J."/>
            <person name="Tong Y."/>
            <person name="Wang J."/>
            <person name="Yang H."/>
            <person name="Li Z."/>
            <person name="Wang D."/>
            <person name="Zhang A."/>
            <person name="Wang J."/>
        </authorList>
    </citation>
    <scope>NUCLEOTIDE SEQUENCE</scope>
    <source>
        <strain evidence="3">cv. G1812</strain>
    </source>
</reference>
<reference evidence="2" key="3">
    <citation type="submission" date="2022-06" db="UniProtKB">
        <authorList>
            <consortium name="EnsemblPlants"/>
        </authorList>
    </citation>
    <scope>IDENTIFICATION</scope>
</reference>
<organism evidence="2 3">
    <name type="scientific">Triticum urartu</name>
    <name type="common">Red wild einkorn</name>
    <name type="synonym">Crithodium urartu</name>
    <dbReference type="NCBI Taxonomy" id="4572"/>
    <lineage>
        <taxon>Eukaryota</taxon>
        <taxon>Viridiplantae</taxon>
        <taxon>Streptophyta</taxon>
        <taxon>Embryophyta</taxon>
        <taxon>Tracheophyta</taxon>
        <taxon>Spermatophyta</taxon>
        <taxon>Magnoliopsida</taxon>
        <taxon>Liliopsida</taxon>
        <taxon>Poales</taxon>
        <taxon>Poaceae</taxon>
        <taxon>BOP clade</taxon>
        <taxon>Pooideae</taxon>
        <taxon>Triticodae</taxon>
        <taxon>Triticeae</taxon>
        <taxon>Triticinae</taxon>
        <taxon>Triticum</taxon>
    </lineage>
</organism>
<dbReference type="EnsemblPlants" id="TuG1812G0100003113.01.T01">
    <property type="protein sequence ID" value="TuG1812G0100003113.01.T01.cds299884"/>
    <property type="gene ID" value="TuG1812G0100003113.01"/>
</dbReference>
<reference evidence="2" key="2">
    <citation type="submission" date="2018-03" db="EMBL/GenBank/DDBJ databases">
        <title>The Triticum urartu genome reveals the dynamic nature of wheat genome evolution.</title>
        <authorList>
            <person name="Ling H."/>
            <person name="Ma B."/>
            <person name="Shi X."/>
            <person name="Liu H."/>
            <person name="Dong L."/>
            <person name="Sun H."/>
            <person name="Cao Y."/>
            <person name="Gao Q."/>
            <person name="Zheng S."/>
            <person name="Li Y."/>
            <person name="Yu Y."/>
            <person name="Du H."/>
            <person name="Qi M."/>
            <person name="Li Y."/>
            <person name="Yu H."/>
            <person name="Cui Y."/>
            <person name="Wang N."/>
            <person name="Chen C."/>
            <person name="Wu H."/>
            <person name="Zhao Y."/>
            <person name="Zhang J."/>
            <person name="Li Y."/>
            <person name="Zhou W."/>
            <person name="Zhang B."/>
            <person name="Hu W."/>
            <person name="Eijk M."/>
            <person name="Tang J."/>
            <person name="Witsenboer H."/>
            <person name="Zhao S."/>
            <person name="Li Z."/>
            <person name="Zhang A."/>
            <person name="Wang D."/>
            <person name="Liang C."/>
        </authorList>
    </citation>
    <scope>NUCLEOTIDE SEQUENCE [LARGE SCALE GENOMIC DNA]</scope>
    <source>
        <strain evidence="2">cv. G1812</strain>
    </source>
</reference>
<evidence type="ECO:0000313" key="3">
    <source>
        <dbReference type="Proteomes" id="UP000015106"/>
    </source>
</evidence>
<feature type="region of interest" description="Disordered" evidence="1">
    <location>
        <begin position="30"/>
        <end position="49"/>
    </location>
</feature>
<evidence type="ECO:0000313" key="2">
    <source>
        <dbReference type="EnsemblPlants" id="TuG1812G0100003113.01.T01.cds299884"/>
    </source>
</evidence>
<dbReference type="Proteomes" id="UP000015106">
    <property type="component" value="Chromosome 1"/>
</dbReference>
<accession>A0A8R7K1G6</accession>
<proteinExistence type="predicted"/>
<dbReference type="AlphaFoldDB" id="A0A8R7K1G6"/>
<sequence>FHSIPQPPPLHQIPLGIQARSQPLSFPCLQHQTNRSRTRSRSSPASDHLPGFAPLASSIDGDELLPNQGCAHASFPLPRVLSLYVAQISLCCLCPAGRHGCTSSILARSRLRLRPCVPVEAR</sequence>
<name>A0A8R7K1G6_TRIUA</name>
<protein>
    <submittedName>
        <fullName evidence="2">Uncharacterized protein</fullName>
    </submittedName>
</protein>
<evidence type="ECO:0000256" key="1">
    <source>
        <dbReference type="SAM" id="MobiDB-lite"/>
    </source>
</evidence>
<dbReference type="Gramene" id="TuG1812G0100003113.01.T01">
    <property type="protein sequence ID" value="TuG1812G0100003113.01.T01.cds299884"/>
    <property type="gene ID" value="TuG1812G0100003113.01"/>
</dbReference>
<keyword evidence="3" id="KW-1185">Reference proteome</keyword>